<evidence type="ECO:0000313" key="2">
    <source>
        <dbReference type="Proteomes" id="UP000295662"/>
    </source>
</evidence>
<proteinExistence type="predicted"/>
<accession>A0A4R7S703</accession>
<sequence length="149" mass="17031">MQSIEKLETLTKDELLDRWRKLPGNQPPPARTDRLLRELAYRVQEAELGRLDKNTTVSLRRHMTEFEKSIQTRKTTAPEPKPVSKITLETGSVLTRDWEGRRITVQVTGPRQFVCEGEPYKSLSALARKISGQHLSGPLFFGLTENHHG</sequence>
<reference evidence="1 2" key="1">
    <citation type="submission" date="2019-03" db="EMBL/GenBank/DDBJ databases">
        <title>Genomic Encyclopedia of Archaeal and Bacterial Type Strains, Phase II (KMG-II): from individual species to whole genera.</title>
        <authorList>
            <person name="Goeker M."/>
        </authorList>
    </citation>
    <scope>NUCLEOTIDE SEQUENCE [LARGE SCALE GENOMIC DNA]</scope>
    <source>
        <strain evidence="1 2">ATCC 25309</strain>
    </source>
</reference>
<dbReference type="EMBL" id="SOCA01000002">
    <property type="protein sequence ID" value="TDU73235.1"/>
    <property type="molecule type" value="Genomic_DNA"/>
</dbReference>
<dbReference type="InterPro" id="IPR021322">
    <property type="entry name" value="DUF2924"/>
</dbReference>
<dbReference type="OrthoDB" id="284135at2"/>
<evidence type="ECO:0008006" key="3">
    <source>
        <dbReference type="Google" id="ProtNLM"/>
    </source>
</evidence>
<dbReference type="AlphaFoldDB" id="A0A4R7S703"/>
<protein>
    <recommendedName>
        <fullName evidence="3">DUF2924 domain-containing protein</fullName>
    </recommendedName>
</protein>
<gene>
    <name evidence="1" type="ORF">EI77_01704</name>
</gene>
<evidence type="ECO:0000313" key="1">
    <source>
        <dbReference type="EMBL" id="TDU73235.1"/>
    </source>
</evidence>
<dbReference type="Pfam" id="PF11149">
    <property type="entry name" value="DUF2924"/>
    <property type="match status" value="1"/>
</dbReference>
<dbReference type="RefSeq" id="WP_133794602.1">
    <property type="nucleotide sequence ID" value="NZ_SOCA01000002.1"/>
</dbReference>
<dbReference type="Proteomes" id="UP000295662">
    <property type="component" value="Unassembled WGS sequence"/>
</dbReference>
<organism evidence="1 2">
    <name type="scientific">Prosthecobacter fusiformis</name>
    <dbReference type="NCBI Taxonomy" id="48464"/>
    <lineage>
        <taxon>Bacteria</taxon>
        <taxon>Pseudomonadati</taxon>
        <taxon>Verrucomicrobiota</taxon>
        <taxon>Verrucomicrobiia</taxon>
        <taxon>Verrucomicrobiales</taxon>
        <taxon>Verrucomicrobiaceae</taxon>
        <taxon>Prosthecobacter</taxon>
    </lineage>
</organism>
<comment type="caution">
    <text evidence="1">The sequence shown here is derived from an EMBL/GenBank/DDBJ whole genome shotgun (WGS) entry which is preliminary data.</text>
</comment>
<name>A0A4R7S703_9BACT</name>
<keyword evidence="2" id="KW-1185">Reference proteome</keyword>